<dbReference type="PROSITE" id="PS50283">
    <property type="entry name" value="NA_SOLUT_SYMP_3"/>
    <property type="match status" value="1"/>
</dbReference>
<keyword evidence="4 6" id="KW-1133">Transmembrane helix</keyword>
<accession>X0WPM6</accession>
<comment type="caution">
    <text evidence="7">The sequence shown here is derived from an EMBL/GenBank/DDBJ whole genome shotgun (WGS) entry which is preliminary data.</text>
</comment>
<dbReference type="InterPro" id="IPR038377">
    <property type="entry name" value="Na/Glc_symporter_sf"/>
</dbReference>
<evidence type="ECO:0000256" key="2">
    <source>
        <dbReference type="ARBA" id="ARBA00006434"/>
    </source>
</evidence>
<evidence type="ECO:0000313" key="7">
    <source>
        <dbReference type="EMBL" id="GAG25177.1"/>
    </source>
</evidence>
<evidence type="ECO:0000256" key="6">
    <source>
        <dbReference type="SAM" id="Phobius"/>
    </source>
</evidence>
<dbReference type="GO" id="GO:0016020">
    <property type="term" value="C:membrane"/>
    <property type="evidence" value="ECO:0007669"/>
    <property type="project" value="UniProtKB-SubCell"/>
</dbReference>
<dbReference type="Pfam" id="PF00474">
    <property type="entry name" value="SSF"/>
    <property type="match status" value="1"/>
</dbReference>
<feature type="transmembrane region" description="Helical" evidence="6">
    <location>
        <begin position="6"/>
        <end position="26"/>
    </location>
</feature>
<name>X0WPM6_9ZZZZ</name>
<feature type="transmembrane region" description="Helical" evidence="6">
    <location>
        <begin position="62"/>
        <end position="82"/>
    </location>
</feature>
<dbReference type="EMBL" id="BARS01038662">
    <property type="protein sequence ID" value="GAG25177.1"/>
    <property type="molecule type" value="Genomic_DNA"/>
</dbReference>
<sequence length="83" mass="8712">MPDSNTTVFAIAFAGYSLAIVLVGVFSARFAKKSDEDYFLAGRSLGKWVAGLSASASSESGWVTLGLVGLAFANGVKAYWIMP</sequence>
<evidence type="ECO:0000256" key="3">
    <source>
        <dbReference type="ARBA" id="ARBA00022692"/>
    </source>
</evidence>
<dbReference type="InterPro" id="IPR001734">
    <property type="entry name" value="Na/solute_symporter"/>
</dbReference>
<evidence type="ECO:0000256" key="4">
    <source>
        <dbReference type="ARBA" id="ARBA00022989"/>
    </source>
</evidence>
<dbReference type="Gene3D" id="1.20.1730.10">
    <property type="entry name" value="Sodium/glucose cotransporter"/>
    <property type="match status" value="1"/>
</dbReference>
<dbReference type="AlphaFoldDB" id="X0WPM6"/>
<comment type="subcellular location">
    <subcellularLocation>
        <location evidence="1">Membrane</location>
        <topology evidence="1">Multi-pass membrane protein</topology>
    </subcellularLocation>
</comment>
<feature type="non-terminal residue" evidence="7">
    <location>
        <position position="83"/>
    </location>
</feature>
<reference evidence="7" key="1">
    <citation type="journal article" date="2014" name="Front. Microbiol.">
        <title>High frequency of phylogenetically diverse reductive dehalogenase-homologous genes in deep subseafloor sedimentary metagenomes.</title>
        <authorList>
            <person name="Kawai M."/>
            <person name="Futagami T."/>
            <person name="Toyoda A."/>
            <person name="Takaki Y."/>
            <person name="Nishi S."/>
            <person name="Hori S."/>
            <person name="Arai W."/>
            <person name="Tsubouchi T."/>
            <person name="Morono Y."/>
            <person name="Uchiyama I."/>
            <person name="Ito T."/>
            <person name="Fujiyama A."/>
            <person name="Inagaki F."/>
            <person name="Takami H."/>
        </authorList>
    </citation>
    <scope>NUCLEOTIDE SEQUENCE</scope>
    <source>
        <strain evidence="7">Expedition CK06-06</strain>
    </source>
</reference>
<evidence type="ECO:0000256" key="5">
    <source>
        <dbReference type="ARBA" id="ARBA00023136"/>
    </source>
</evidence>
<dbReference type="GO" id="GO:0022857">
    <property type="term" value="F:transmembrane transporter activity"/>
    <property type="evidence" value="ECO:0007669"/>
    <property type="project" value="InterPro"/>
</dbReference>
<keyword evidence="5 6" id="KW-0472">Membrane</keyword>
<protein>
    <submittedName>
        <fullName evidence="7">Uncharacterized protein</fullName>
    </submittedName>
</protein>
<keyword evidence="3 6" id="KW-0812">Transmembrane</keyword>
<organism evidence="7">
    <name type="scientific">marine sediment metagenome</name>
    <dbReference type="NCBI Taxonomy" id="412755"/>
    <lineage>
        <taxon>unclassified sequences</taxon>
        <taxon>metagenomes</taxon>
        <taxon>ecological metagenomes</taxon>
    </lineage>
</organism>
<comment type="similarity">
    <text evidence="2">Belongs to the sodium:solute symporter (SSF) (TC 2.A.21) family.</text>
</comment>
<proteinExistence type="inferred from homology"/>
<gene>
    <name evidence="7" type="ORF">S01H1_59137</name>
</gene>
<evidence type="ECO:0000256" key="1">
    <source>
        <dbReference type="ARBA" id="ARBA00004141"/>
    </source>
</evidence>